<dbReference type="InterPro" id="IPR035940">
    <property type="entry name" value="CAP_sf"/>
</dbReference>
<dbReference type="SMART" id="SM00198">
    <property type="entry name" value="SCP"/>
    <property type="match status" value="1"/>
</dbReference>
<dbReference type="SUPFAM" id="SSF55797">
    <property type="entry name" value="PR-1-like"/>
    <property type="match status" value="1"/>
</dbReference>
<keyword evidence="3" id="KW-1185">Reference proteome</keyword>
<dbReference type="Gene3D" id="3.40.33.10">
    <property type="entry name" value="CAP"/>
    <property type="match status" value="1"/>
</dbReference>
<evidence type="ECO:0000313" key="3">
    <source>
        <dbReference type="Proteomes" id="UP000024635"/>
    </source>
</evidence>
<dbReference type="OrthoDB" id="5823039at2759"/>
<dbReference type="STRING" id="53326.A0A016T6L0"/>
<feature type="domain" description="SCP" evidence="1">
    <location>
        <begin position="78"/>
        <end position="232"/>
    </location>
</feature>
<comment type="caution">
    <text evidence="2">The sequence shown here is derived from an EMBL/GenBank/DDBJ whole genome shotgun (WGS) entry which is preliminary data.</text>
</comment>
<name>A0A016T6L0_9BILA</name>
<organism evidence="2 3">
    <name type="scientific">Ancylostoma ceylanicum</name>
    <dbReference type="NCBI Taxonomy" id="53326"/>
    <lineage>
        <taxon>Eukaryota</taxon>
        <taxon>Metazoa</taxon>
        <taxon>Ecdysozoa</taxon>
        <taxon>Nematoda</taxon>
        <taxon>Chromadorea</taxon>
        <taxon>Rhabditida</taxon>
        <taxon>Rhabditina</taxon>
        <taxon>Rhabditomorpha</taxon>
        <taxon>Strongyloidea</taxon>
        <taxon>Ancylostomatidae</taxon>
        <taxon>Ancylostomatinae</taxon>
        <taxon>Ancylostoma</taxon>
    </lineage>
</organism>
<dbReference type="InterPro" id="IPR014044">
    <property type="entry name" value="CAP_dom"/>
</dbReference>
<dbReference type="Pfam" id="PF00188">
    <property type="entry name" value="CAP"/>
    <property type="match status" value="1"/>
</dbReference>
<sequence>MGVVNYWARTVGQRCCKWNGGPSAGVEQASDSKTDHMLKSIGFRSREPAGHCVGDMKSVADKTSSDVCKGCSKDLKDDFRLTALHMHNYYRRLLASGWAKDKQIKYAKPAKTMNQLVYVKPLEDAALKYVSNCDRTAPENNFPAGESFWRGSSGSHKLTHVEAVQQAMKEWWGPLESTGLGDNLEYTAEMQGGTLKYVPNIIHDKSTQIGCAAKTCTKQGITLIDCRYNTTVGVGDTIYEVGETPCNPCPAGTACSKLGGVCGAPSTA</sequence>
<dbReference type="AlphaFoldDB" id="A0A016T6L0"/>
<dbReference type="Proteomes" id="UP000024635">
    <property type="component" value="Unassembled WGS sequence"/>
</dbReference>
<protein>
    <recommendedName>
        <fullName evidence="1">SCP domain-containing protein</fullName>
    </recommendedName>
</protein>
<evidence type="ECO:0000313" key="2">
    <source>
        <dbReference type="EMBL" id="EYB98244.1"/>
    </source>
</evidence>
<reference evidence="3" key="1">
    <citation type="journal article" date="2015" name="Nat. Genet.">
        <title>The genome and transcriptome of the zoonotic hookworm Ancylostoma ceylanicum identify infection-specific gene families.</title>
        <authorList>
            <person name="Schwarz E.M."/>
            <person name="Hu Y."/>
            <person name="Antoshechkin I."/>
            <person name="Miller M.M."/>
            <person name="Sternberg P.W."/>
            <person name="Aroian R.V."/>
        </authorList>
    </citation>
    <scope>NUCLEOTIDE SEQUENCE</scope>
    <source>
        <strain evidence="3">HY135</strain>
    </source>
</reference>
<proteinExistence type="predicted"/>
<evidence type="ECO:0000259" key="1">
    <source>
        <dbReference type="SMART" id="SM00198"/>
    </source>
</evidence>
<gene>
    <name evidence="2" type="primary">Acey_s0133.g1793</name>
    <name evidence="2" type="synonym">ASP-s0133.g1793</name>
    <name evidence="2" type="ORF">Y032_0133g1793</name>
</gene>
<dbReference type="EMBL" id="JARK01001469">
    <property type="protein sequence ID" value="EYB98244.1"/>
    <property type="molecule type" value="Genomic_DNA"/>
</dbReference>
<dbReference type="CDD" id="cd05380">
    <property type="entry name" value="CAP_euk"/>
    <property type="match status" value="1"/>
</dbReference>
<accession>A0A016T6L0</accession>